<sequence>MTLPRNRLVSLADTPYYHCVSRCVRRAYLCGFDQHTAKSYAHRRDWLEYKLLNTADIFAIKLCSYAVMSNHYHVVLHVRSDIAKAWSETEVVQRWSKLFNGTRFSQRLLNREPLTESEWTVLRRDIKCWRQRLTDISWFMRIVNESIARQANKEDRCTGRFWEGRFKSQALLDERALLSCMAYVDLNPIRAHMAKTPETSHYTSIHNRLTLIKKRKTQSTGLEQFVGIQEGEIGIPFQLNDYLELVDWSGRIIRADKRGHINQELPPILSRLSLNADVWKILTTEFESRFQCWVGSEHIVKRVCEDNGYQRKPPTRAHRALLG</sequence>
<dbReference type="InterPro" id="IPR002686">
    <property type="entry name" value="Transposase_17"/>
</dbReference>
<name>A0A395JGN7_9GAMM</name>
<dbReference type="GO" id="GO:0004803">
    <property type="term" value="F:transposase activity"/>
    <property type="evidence" value="ECO:0007669"/>
    <property type="project" value="InterPro"/>
</dbReference>
<dbReference type="InterPro" id="IPR036515">
    <property type="entry name" value="Transposase_17_sf"/>
</dbReference>
<evidence type="ECO:0000313" key="2">
    <source>
        <dbReference type="EMBL" id="RBP48552.1"/>
    </source>
</evidence>
<reference evidence="2 3" key="1">
    <citation type="submission" date="2018-06" db="EMBL/GenBank/DDBJ databases">
        <title>Genomic Encyclopedia of Type Strains, Phase IV (KMG-IV): sequencing the most valuable type-strain genomes for metagenomic binning, comparative biology and taxonomic classification.</title>
        <authorList>
            <person name="Goeker M."/>
        </authorList>
    </citation>
    <scope>NUCLEOTIDE SEQUENCE [LARGE SCALE GENOMIC DNA]</scope>
    <source>
        <strain evidence="2 3">DSM 24032</strain>
    </source>
</reference>
<dbReference type="EMBL" id="QNRT01000006">
    <property type="protein sequence ID" value="RBP48552.1"/>
    <property type="molecule type" value="Genomic_DNA"/>
</dbReference>
<dbReference type="PANTHER" id="PTHR34322:SF2">
    <property type="entry name" value="TRANSPOSASE IS200-LIKE DOMAIN-CONTAINING PROTEIN"/>
    <property type="match status" value="1"/>
</dbReference>
<dbReference type="SMART" id="SM01321">
    <property type="entry name" value="Y1_Tnp"/>
    <property type="match status" value="1"/>
</dbReference>
<dbReference type="Gene3D" id="3.30.70.1290">
    <property type="entry name" value="Transposase IS200-like"/>
    <property type="match status" value="1"/>
</dbReference>
<organism evidence="2 3">
    <name type="scientific">Arenicella xantha</name>
    <dbReference type="NCBI Taxonomy" id="644221"/>
    <lineage>
        <taxon>Bacteria</taxon>
        <taxon>Pseudomonadati</taxon>
        <taxon>Pseudomonadota</taxon>
        <taxon>Gammaproteobacteria</taxon>
        <taxon>Arenicellales</taxon>
        <taxon>Arenicellaceae</taxon>
        <taxon>Arenicella</taxon>
    </lineage>
</organism>
<dbReference type="GO" id="GO:0003677">
    <property type="term" value="F:DNA binding"/>
    <property type="evidence" value="ECO:0007669"/>
    <property type="project" value="InterPro"/>
</dbReference>
<dbReference type="InParanoid" id="A0A395JGN7"/>
<accession>A0A395JGN7</accession>
<proteinExistence type="predicted"/>
<comment type="caution">
    <text evidence="2">The sequence shown here is derived from an EMBL/GenBank/DDBJ whole genome shotgun (WGS) entry which is preliminary data.</text>
</comment>
<dbReference type="OrthoDB" id="9814067at2"/>
<dbReference type="Proteomes" id="UP000253083">
    <property type="component" value="Unassembled WGS sequence"/>
</dbReference>
<dbReference type="AlphaFoldDB" id="A0A395JGN7"/>
<dbReference type="RefSeq" id="WP_113955586.1">
    <property type="nucleotide sequence ID" value="NZ_QNRT01000006.1"/>
</dbReference>
<keyword evidence="3" id="KW-1185">Reference proteome</keyword>
<gene>
    <name evidence="2" type="ORF">DFR28_10638</name>
</gene>
<dbReference type="PANTHER" id="PTHR34322">
    <property type="entry name" value="TRANSPOSASE, Y1_TNP DOMAIN-CONTAINING"/>
    <property type="match status" value="1"/>
</dbReference>
<evidence type="ECO:0000259" key="1">
    <source>
        <dbReference type="SMART" id="SM01321"/>
    </source>
</evidence>
<evidence type="ECO:0000313" key="3">
    <source>
        <dbReference type="Proteomes" id="UP000253083"/>
    </source>
</evidence>
<feature type="domain" description="Transposase IS200-like" evidence="1">
    <location>
        <begin position="12"/>
        <end position="187"/>
    </location>
</feature>
<dbReference type="SUPFAM" id="SSF143422">
    <property type="entry name" value="Transposase IS200-like"/>
    <property type="match status" value="1"/>
</dbReference>
<dbReference type="GO" id="GO:0006313">
    <property type="term" value="P:DNA transposition"/>
    <property type="evidence" value="ECO:0007669"/>
    <property type="project" value="InterPro"/>
</dbReference>
<protein>
    <recommendedName>
        <fullName evidence="1">Transposase IS200-like domain-containing protein</fullName>
    </recommendedName>
</protein>